<dbReference type="Pfam" id="PF10698">
    <property type="entry name" value="DUF2505"/>
    <property type="match status" value="1"/>
</dbReference>
<proteinExistence type="predicted"/>
<dbReference type="AlphaFoldDB" id="N6W4K5"/>
<keyword evidence="2" id="KW-1185">Reference proteome</keyword>
<dbReference type="HOGENOM" id="CLU_104590_0_0_11"/>
<dbReference type="STRING" id="888050.HMPREF9004_1775"/>
<protein>
    <recommendedName>
        <fullName evidence="3">DUF2505 domain-containing protein</fullName>
    </recommendedName>
</protein>
<name>N6W4K5_9ACTO</name>
<organism evidence="1 2">
    <name type="scientific">Schaalia cardiffensis F0333</name>
    <dbReference type="NCBI Taxonomy" id="888050"/>
    <lineage>
        <taxon>Bacteria</taxon>
        <taxon>Bacillati</taxon>
        <taxon>Actinomycetota</taxon>
        <taxon>Actinomycetes</taxon>
        <taxon>Actinomycetales</taxon>
        <taxon>Actinomycetaceae</taxon>
        <taxon>Schaalia</taxon>
    </lineage>
</organism>
<dbReference type="InterPro" id="IPR019639">
    <property type="entry name" value="DUF2505"/>
</dbReference>
<evidence type="ECO:0000313" key="2">
    <source>
        <dbReference type="Proteomes" id="UP000013015"/>
    </source>
</evidence>
<evidence type="ECO:0008006" key="3">
    <source>
        <dbReference type="Google" id="ProtNLM"/>
    </source>
</evidence>
<gene>
    <name evidence="1" type="ORF">HMPREF9004_1775</name>
</gene>
<comment type="caution">
    <text evidence="1">The sequence shown here is derived from an EMBL/GenBank/DDBJ whole genome shotgun (WGS) entry which is preliminary data.</text>
</comment>
<dbReference type="EMBL" id="AQHZ01000025">
    <property type="protein sequence ID" value="ENO17470.1"/>
    <property type="molecule type" value="Genomic_DNA"/>
</dbReference>
<sequence>MKFSETLSYPMSLDDLEAMSLDPEFLRSRFQRFTTGLEVVVEGRSIRASGPLNTDLLPGATKAFIAQDARLKFTETWSGEGEARTASSRLTATGAPLKVSISSTFSGGALATRVATGDLVISVPFFGSKLEQEGIARAGRILKEEQHLAAEYLEKRA</sequence>
<evidence type="ECO:0000313" key="1">
    <source>
        <dbReference type="EMBL" id="ENO17470.1"/>
    </source>
</evidence>
<dbReference type="Proteomes" id="UP000013015">
    <property type="component" value="Unassembled WGS sequence"/>
</dbReference>
<accession>N6W4K5</accession>
<reference evidence="1 2" key="1">
    <citation type="submission" date="2013-03" db="EMBL/GenBank/DDBJ databases">
        <title>Reference genome for the Human Microbiome Project.</title>
        <authorList>
            <person name="Aqrawi P."/>
            <person name="Ayvaz T."/>
            <person name="Bess C."/>
            <person name="Blankenburg K."/>
            <person name="Coyle M."/>
            <person name="Deng J."/>
            <person name="Forbes L."/>
            <person name="Fowler G."/>
            <person name="Francisco L."/>
            <person name="Fu Q."/>
            <person name="Gibbs R."/>
            <person name="Gross S."/>
            <person name="Gubbala S."/>
            <person name="Hale W."/>
            <person name="Hemphill L."/>
            <person name="Highlander S."/>
            <person name="Hirani K."/>
            <person name="Jackson L."/>
            <person name="Jakkamsetti A."/>
            <person name="Javaid M."/>
            <person name="Jayaseelan J.C."/>
            <person name="Jiang H."/>
            <person name="Joshi V."/>
            <person name="Korchina V."/>
            <person name="Kovar C."/>
            <person name="Lara F."/>
            <person name="Lee S."/>
            <person name="Liu Y."/>
            <person name="Mata R."/>
            <person name="Mathew T."/>
            <person name="Munidasa M."/>
            <person name="Muzny D."/>
            <person name="Nazareth L."/>
            <person name="Ngo R."/>
            <person name="Nguyen L."/>
            <person name="Nguyen N."/>
            <person name="Okwuonu G."/>
            <person name="Ongeri F."/>
            <person name="Palculict T."/>
            <person name="Patil S."/>
            <person name="Petrosino J."/>
            <person name="Pham C."/>
            <person name="Pham P."/>
            <person name="Pu L.-L."/>
            <person name="Qin X."/>
            <person name="Qu J."/>
            <person name="Reid J."/>
            <person name="Ross M."/>
            <person name="Ruth R."/>
            <person name="Saada N."/>
            <person name="San Lucas F."/>
            <person name="Santibanez J."/>
            <person name="Shang Y."/>
            <person name="Simmons D."/>
            <person name="Song X.-Z."/>
            <person name="Tang L.-Y."/>
            <person name="Thornton R."/>
            <person name="Warren J."/>
            <person name="Weissenberger G."/>
            <person name="Wilczek-Boney K."/>
            <person name="Worley K."/>
            <person name="Youmans B."/>
            <person name="Zhang J."/>
            <person name="Zhang L."/>
            <person name="Zhao Z."/>
            <person name="Zhou C."/>
            <person name="Zhu D."/>
            <person name="Zhu Y."/>
        </authorList>
    </citation>
    <scope>NUCLEOTIDE SEQUENCE [LARGE SCALE GENOMIC DNA]</scope>
    <source>
        <strain evidence="1 2">F0333</strain>
    </source>
</reference>
<dbReference type="RefSeq" id="WP_005964619.1">
    <property type="nucleotide sequence ID" value="NZ_CP040505.1"/>
</dbReference>
<dbReference type="PATRIC" id="fig|888050.3.peg.1704"/>